<evidence type="ECO:0000256" key="4">
    <source>
        <dbReference type="ARBA" id="ARBA00023136"/>
    </source>
</evidence>
<dbReference type="Proteomes" id="UP000054359">
    <property type="component" value="Unassembled WGS sequence"/>
</dbReference>
<evidence type="ECO:0000259" key="7">
    <source>
        <dbReference type="SMART" id="SM01352"/>
    </source>
</evidence>
<feature type="domain" description="APCDD1" evidence="7">
    <location>
        <begin position="35"/>
        <end position="182"/>
    </location>
</feature>
<gene>
    <name evidence="8" type="ORF">X975_18223</name>
</gene>
<organism evidence="8 9">
    <name type="scientific">Stegodyphus mimosarum</name>
    <name type="common">African social velvet spider</name>
    <dbReference type="NCBI Taxonomy" id="407821"/>
    <lineage>
        <taxon>Eukaryota</taxon>
        <taxon>Metazoa</taxon>
        <taxon>Ecdysozoa</taxon>
        <taxon>Arthropoda</taxon>
        <taxon>Chelicerata</taxon>
        <taxon>Arachnida</taxon>
        <taxon>Araneae</taxon>
        <taxon>Araneomorphae</taxon>
        <taxon>Entelegynae</taxon>
        <taxon>Eresoidea</taxon>
        <taxon>Eresidae</taxon>
        <taxon>Stegodyphus</taxon>
    </lineage>
</organism>
<reference evidence="8 9" key="1">
    <citation type="submission" date="2013-11" db="EMBL/GenBank/DDBJ databases">
        <title>Genome sequencing of Stegodyphus mimosarum.</title>
        <authorList>
            <person name="Bechsgaard J."/>
        </authorList>
    </citation>
    <scope>NUCLEOTIDE SEQUENCE [LARGE SCALE GENOMIC DNA]</scope>
</reference>
<dbReference type="AlphaFoldDB" id="A0A087SW18"/>
<feature type="non-terminal residue" evidence="8">
    <location>
        <position position="182"/>
    </location>
</feature>
<keyword evidence="4" id="KW-0472">Membrane</keyword>
<evidence type="ECO:0000313" key="8">
    <source>
        <dbReference type="EMBL" id="KFM57057.1"/>
    </source>
</evidence>
<dbReference type="PANTHER" id="PTHR31021">
    <property type="entry name" value="ADENOMATOSIS POLYPOSIS COLI DOWN-REGULATED 1"/>
    <property type="match status" value="1"/>
</dbReference>
<accession>A0A087SW18</accession>
<comment type="subcellular location">
    <subcellularLocation>
        <location evidence="1">Membrane</location>
        <topology evidence="1">Single-pass membrane protein</topology>
    </subcellularLocation>
</comment>
<dbReference type="Pfam" id="PF14921">
    <property type="entry name" value="APCDDC"/>
    <property type="match status" value="1"/>
</dbReference>
<sequence>MTSSGGKTIASFSVFASLLCAAVAASEGGHSSYCQIRQADILRLEADVKVSRNYKGLWVSQKCEIQPGPRFQVRRYHIFRNGHFHLIRYYYLDPWCTKPDYSISAIGYFVPPPEKATSSADSWVVPGGMELDYILRKVIAVPFTVQAAERLSRKVKSSCPGAVPSSWKPFKKYKVLAYEERA</sequence>
<evidence type="ECO:0000256" key="6">
    <source>
        <dbReference type="SAM" id="SignalP"/>
    </source>
</evidence>
<dbReference type="InterPro" id="IPR029405">
    <property type="entry name" value="APCDD1_dom"/>
</dbReference>
<evidence type="ECO:0000313" key="9">
    <source>
        <dbReference type="Proteomes" id="UP000054359"/>
    </source>
</evidence>
<dbReference type="OrthoDB" id="5985602at2759"/>
<evidence type="ECO:0000256" key="3">
    <source>
        <dbReference type="ARBA" id="ARBA00022729"/>
    </source>
</evidence>
<feature type="chain" id="PRO_5001829169" evidence="6">
    <location>
        <begin position="26"/>
        <end position="182"/>
    </location>
</feature>
<dbReference type="PANTHER" id="PTHR31021:SF1">
    <property type="entry name" value="CHROMOSOME UNDETERMINED SCAFFOLD_56, WHOLE GENOME SHOTGUN SEQUENCE"/>
    <property type="match status" value="1"/>
</dbReference>
<name>A0A087SW18_STEMI</name>
<dbReference type="GO" id="GO:0030178">
    <property type="term" value="P:negative regulation of Wnt signaling pathway"/>
    <property type="evidence" value="ECO:0007669"/>
    <property type="project" value="InterPro"/>
</dbReference>
<protein>
    <submittedName>
        <fullName evidence="8">Protein APCDD1</fullName>
    </submittedName>
</protein>
<dbReference type="STRING" id="407821.A0A087SW18"/>
<keyword evidence="3 6" id="KW-0732">Signal</keyword>
<dbReference type="GO" id="GO:0005886">
    <property type="term" value="C:plasma membrane"/>
    <property type="evidence" value="ECO:0007669"/>
    <property type="project" value="InterPro"/>
</dbReference>
<keyword evidence="9" id="KW-1185">Reference proteome</keyword>
<evidence type="ECO:0000256" key="5">
    <source>
        <dbReference type="ARBA" id="ARBA00023180"/>
    </source>
</evidence>
<evidence type="ECO:0000256" key="2">
    <source>
        <dbReference type="ARBA" id="ARBA00022692"/>
    </source>
</evidence>
<dbReference type="GO" id="GO:0017147">
    <property type="term" value="F:Wnt-protein binding"/>
    <property type="evidence" value="ECO:0007669"/>
    <property type="project" value="InterPro"/>
</dbReference>
<feature type="signal peptide" evidence="6">
    <location>
        <begin position="1"/>
        <end position="25"/>
    </location>
</feature>
<proteinExistence type="predicted"/>
<keyword evidence="5" id="KW-0325">Glycoprotein</keyword>
<keyword evidence="2" id="KW-0812">Transmembrane</keyword>
<evidence type="ECO:0000256" key="1">
    <source>
        <dbReference type="ARBA" id="ARBA00004167"/>
    </source>
</evidence>
<dbReference type="EMBL" id="KK112209">
    <property type="protein sequence ID" value="KFM57057.1"/>
    <property type="molecule type" value="Genomic_DNA"/>
</dbReference>
<dbReference type="SMART" id="SM01352">
    <property type="entry name" value="APCDDC"/>
    <property type="match status" value="1"/>
</dbReference>
<dbReference type="InterPro" id="IPR042425">
    <property type="entry name" value="APCDD1"/>
</dbReference>